<keyword evidence="3" id="KW-1185">Reference proteome</keyword>
<evidence type="ECO:0000313" key="2">
    <source>
        <dbReference type="EMBL" id="ORX34712.1"/>
    </source>
</evidence>
<gene>
    <name evidence="2" type="ORF">BD324DRAFT_609890</name>
</gene>
<dbReference type="GeneID" id="33555986"/>
<proteinExistence type="predicted"/>
<organism evidence="2 3">
    <name type="scientific">Kockovaella imperatae</name>
    <dbReference type="NCBI Taxonomy" id="4999"/>
    <lineage>
        <taxon>Eukaryota</taxon>
        <taxon>Fungi</taxon>
        <taxon>Dikarya</taxon>
        <taxon>Basidiomycota</taxon>
        <taxon>Agaricomycotina</taxon>
        <taxon>Tremellomycetes</taxon>
        <taxon>Tremellales</taxon>
        <taxon>Cuniculitremaceae</taxon>
        <taxon>Kockovaella</taxon>
    </lineage>
</organism>
<feature type="compositionally biased region" description="Polar residues" evidence="1">
    <location>
        <begin position="356"/>
        <end position="365"/>
    </location>
</feature>
<comment type="caution">
    <text evidence="2">The sequence shown here is derived from an EMBL/GenBank/DDBJ whole genome shotgun (WGS) entry which is preliminary data.</text>
</comment>
<dbReference type="RefSeq" id="XP_021868954.1">
    <property type="nucleotide sequence ID" value="XM_022014178.1"/>
</dbReference>
<feature type="compositionally biased region" description="Basic and acidic residues" evidence="1">
    <location>
        <begin position="346"/>
        <end position="355"/>
    </location>
</feature>
<feature type="compositionally biased region" description="Low complexity" evidence="1">
    <location>
        <begin position="256"/>
        <end position="266"/>
    </location>
</feature>
<feature type="region of interest" description="Disordered" evidence="1">
    <location>
        <begin position="1"/>
        <end position="138"/>
    </location>
</feature>
<name>A0A1Y1U9M1_9TREE</name>
<sequence length="385" mass="41096">MSTVGPMTGRTQQSMHRHHPYAPSTPSTSNRPHHGANLVPPPSSSSSSSSFASPSGSASTSRYAKVFSGAVPPRPRSPETSSSSRQQHQHERFSSKRSPMMGANIHLPPSPPRSRRESSETPSLATTTGLGAAFGGSSGGKWWDEEIPPPPASLTAILDSFKQSGQGDRELLLAILGAKKAEEERLTALISTRLTILQARLSLHSAAAALAAQQPPTPPAELGSDEETLVSKPGSKLNSPRSEYLSPRSSRDDMPHSPMMLPSSSRMPPPPLPQRPGQQPSYESLVPKGLFSSSSPAASTPHEASHRSDLELPQIHVGRFWNEKQRMPSPEKADRRAGPMSPISPDESRPTRSERAGSNGSSGSESRAPGLDMLLDAGMRDQEMA</sequence>
<evidence type="ECO:0000256" key="1">
    <source>
        <dbReference type="SAM" id="MobiDB-lite"/>
    </source>
</evidence>
<evidence type="ECO:0000313" key="3">
    <source>
        <dbReference type="Proteomes" id="UP000193218"/>
    </source>
</evidence>
<dbReference type="EMBL" id="NBSH01000013">
    <property type="protein sequence ID" value="ORX34712.1"/>
    <property type="molecule type" value="Genomic_DNA"/>
</dbReference>
<feature type="compositionally biased region" description="Low complexity" evidence="1">
    <location>
        <begin position="120"/>
        <end position="131"/>
    </location>
</feature>
<protein>
    <submittedName>
        <fullName evidence="2">Uncharacterized protein</fullName>
    </submittedName>
</protein>
<dbReference type="InParanoid" id="A0A1Y1U9M1"/>
<reference evidence="2 3" key="1">
    <citation type="submission" date="2017-03" db="EMBL/GenBank/DDBJ databases">
        <title>Widespread Adenine N6-methylation of Active Genes in Fungi.</title>
        <authorList>
            <consortium name="DOE Joint Genome Institute"/>
            <person name="Mondo S.J."/>
            <person name="Dannebaum R.O."/>
            <person name="Kuo R.C."/>
            <person name="Louie K.B."/>
            <person name="Bewick A.J."/>
            <person name="Labutti K."/>
            <person name="Haridas S."/>
            <person name="Kuo A."/>
            <person name="Salamov A."/>
            <person name="Ahrendt S.R."/>
            <person name="Lau R."/>
            <person name="Bowen B.P."/>
            <person name="Lipzen A."/>
            <person name="Sullivan W."/>
            <person name="Andreopoulos W.B."/>
            <person name="Clum A."/>
            <person name="Lindquist E."/>
            <person name="Daum C."/>
            <person name="Northen T.R."/>
            <person name="Ramamoorthy G."/>
            <person name="Schmitz R.J."/>
            <person name="Gryganskyi A."/>
            <person name="Culley D."/>
            <person name="Magnuson J."/>
            <person name="James T.Y."/>
            <person name="O'Malley M.A."/>
            <person name="Stajich J.E."/>
            <person name="Spatafora J.W."/>
            <person name="Visel A."/>
            <person name="Grigoriev I.V."/>
        </authorList>
    </citation>
    <scope>NUCLEOTIDE SEQUENCE [LARGE SCALE GENOMIC DNA]</scope>
    <source>
        <strain evidence="2 3">NRRL Y-17943</strain>
    </source>
</reference>
<feature type="compositionally biased region" description="Low complexity" evidence="1">
    <location>
        <begin position="44"/>
        <end position="61"/>
    </location>
</feature>
<dbReference type="OrthoDB" id="2537258at2759"/>
<dbReference type="AlphaFoldDB" id="A0A1Y1U9M1"/>
<dbReference type="Proteomes" id="UP000193218">
    <property type="component" value="Unassembled WGS sequence"/>
</dbReference>
<feature type="region of interest" description="Disordered" evidence="1">
    <location>
        <begin position="210"/>
        <end position="385"/>
    </location>
</feature>
<feature type="compositionally biased region" description="Basic and acidic residues" evidence="1">
    <location>
        <begin position="321"/>
        <end position="337"/>
    </location>
</feature>
<feature type="compositionally biased region" description="Polar residues" evidence="1">
    <location>
        <begin position="1"/>
        <end position="14"/>
    </location>
</feature>
<accession>A0A1Y1U9M1</accession>